<dbReference type="Proteomes" id="UP001174997">
    <property type="component" value="Unassembled WGS sequence"/>
</dbReference>
<organism evidence="2 3">
    <name type="scientific">Cercophora samala</name>
    <dbReference type="NCBI Taxonomy" id="330535"/>
    <lineage>
        <taxon>Eukaryota</taxon>
        <taxon>Fungi</taxon>
        <taxon>Dikarya</taxon>
        <taxon>Ascomycota</taxon>
        <taxon>Pezizomycotina</taxon>
        <taxon>Sordariomycetes</taxon>
        <taxon>Sordariomycetidae</taxon>
        <taxon>Sordariales</taxon>
        <taxon>Lasiosphaeriaceae</taxon>
        <taxon>Cercophora</taxon>
    </lineage>
</organism>
<dbReference type="PANTHER" id="PTHR39476:SF1">
    <property type="entry name" value="NADH DEHYDROGENASE [UBIQUINONE] 1 BETA SUBCOMPLEX SUBUNIT 4"/>
    <property type="match status" value="1"/>
</dbReference>
<keyword evidence="3" id="KW-1185">Reference proteome</keyword>
<comment type="caution">
    <text evidence="2">The sequence shown here is derived from an EMBL/GenBank/DDBJ whole genome shotgun (WGS) entry which is preliminary data.</text>
</comment>
<keyword evidence="1" id="KW-1133">Transmembrane helix</keyword>
<accession>A0AA39ZNG6</accession>
<name>A0AA39ZNG6_9PEZI</name>
<evidence type="ECO:0008006" key="4">
    <source>
        <dbReference type="Google" id="ProtNLM"/>
    </source>
</evidence>
<evidence type="ECO:0000313" key="2">
    <source>
        <dbReference type="EMBL" id="KAK0674361.1"/>
    </source>
</evidence>
<sequence length="75" mass="8899">MAGLEHHKVAMDPAFVRLNNMQVNRYKYFRWTPRTGFLTTLYVFVIPGLVGYIGWKWDGAWDLRAKRRGDLLVER</sequence>
<gene>
    <name evidence="2" type="ORF">QBC41DRAFT_309974</name>
</gene>
<dbReference type="AlphaFoldDB" id="A0AA39ZNG6"/>
<keyword evidence="1" id="KW-0472">Membrane</keyword>
<dbReference type="PANTHER" id="PTHR39476">
    <property type="entry name" value="NADH:UBIQUINONE OXIDOREDUCTASE 6.6KD SUBUNIT"/>
    <property type="match status" value="1"/>
</dbReference>
<dbReference type="EMBL" id="JAULSY010000002">
    <property type="protein sequence ID" value="KAK0674361.1"/>
    <property type="molecule type" value="Genomic_DNA"/>
</dbReference>
<evidence type="ECO:0000256" key="1">
    <source>
        <dbReference type="SAM" id="Phobius"/>
    </source>
</evidence>
<feature type="transmembrane region" description="Helical" evidence="1">
    <location>
        <begin position="35"/>
        <end position="55"/>
    </location>
</feature>
<reference evidence="2" key="1">
    <citation type="submission" date="2023-06" db="EMBL/GenBank/DDBJ databases">
        <title>Genome-scale phylogeny and comparative genomics of the fungal order Sordariales.</title>
        <authorList>
            <consortium name="Lawrence Berkeley National Laboratory"/>
            <person name="Hensen N."/>
            <person name="Bonometti L."/>
            <person name="Westerberg I."/>
            <person name="Brannstrom I.O."/>
            <person name="Guillou S."/>
            <person name="Cros-Aarteil S."/>
            <person name="Calhoun S."/>
            <person name="Haridas S."/>
            <person name="Kuo A."/>
            <person name="Mondo S."/>
            <person name="Pangilinan J."/>
            <person name="Riley R."/>
            <person name="Labutti K."/>
            <person name="Andreopoulos B."/>
            <person name="Lipzen A."/>
            <person name="Chen C."/>
            <person name="Yanf M."/>
            <person name="Daum C."/>
            <person name="Ng V."/>
            <person name="Clum A."/>
            <person name="Steindorff A."/>
            <person name="Ohm R."/>
            <person name="Martin F."/>
            <person name="Silar P."/>
            <person name="Natvig D."/>
            <person name="Lalanne C."/>
            <person name="Gautier V."/>
            <person name="Ament-Velasquez S.L."/>
            <person name="Kruys A."/>
            <person name="Hutchinson M.I."/>
            <person name="Powell A.J."/>
            <person name="Barry K."/>
            <person name="Miller A.N."/>
            <person name="Grigoriev I.V."/>
            <person name="Debuchy R."/>
            <person name="Gladieux P."/>
            <person name="Thoren M.H."/>
            <person name="Johannesson H."/>
        </authorList>
    </citation>
    <scope>NUCLEOTIDE SEQUENCE</scope>
    <source>
        <strain evidence="2">CBS 307.81</strain>
    </source>
</reference>
<evidence type="ECO:0000313" key="3">
    <source>
        <dbReference type="Proteomes" id="UP001174997"/>
    </source>
</evidence>
<protein>
    <recommendedName>
        <fullName evidence="4">NADH dehydrogenase [ubiquinone] 1 beta subcomplex subunit 4</fullName>
    </recommendedName>
</protein>
<keyword evidence="1" id="KW-0812">Transmembrane</keyword>
<proteinExistence type="predicted"/>